<organism evidence="2 3">
    <name type="scientific">Paenibacillus aceris</name>
    <dbReference type="NCBI Taxonomy" id="869555"/>
    <lineage>
        <taxon>Bacteria</taxon>
        <taxon>Bacillati</taxon>
        <taxon>Bacillota</taxon>
        <taxon>Bacilli</taxon>
        <taxon>Bacillales</taxon>
        <taxon>Paenibacillaceae</taxon>
        <taxon>Paenibacillus</taxon>
    </lineage>
</organism>
<dbReference type="EMBL" id="JAGGKV010000002">
    <property type="protein sequence ID" value="MBP1961896.1"/>
    <property type="molecule type" value="Genomic_DNA"/>
</dbReference>
<feature type="signal peptide" evidence="1">
    <location>
        <begin position="1"/>
        <end position="22"/>
    </location>
</feature>
<keyword evidence="3" id="KW-1185">Reference proteome</keyword>
<comment type="caution">
    <text evidence="2">The sequence shown here is derived from an EMBL/GenBank/DDBJ whole genome shotgun (WGS) entry which is preliminary data.</text>
</comment>
<evidence type="ECO:0000256" key="1">
    <source>
        <dbReference type="SAM" id="SignalP"/>
    </source>
</evidence>
<keyword evidence="1" id="KW-0732">Signal</keyword>
<protein>
    <submittedName>
        <fullName evidence="2">Uncharacterized protein</fullName>
    </submittedName>
</protein>
<sequence length="359" mass="40810">MKHKISTSIVLVSLLMCQGAYAESLNNSDLDLLNWDHPAEISFNASAIEKKIVSTQADFEWSSKQLQQFQTSDPIKQFNPALRFKTDDQDVLRSKLMISNVPGAKFERKDALYEHGEEIMLTVMDSTELKSNKSYIFSTSWLRTSKSNSNVMLQTLQRYSQPNGALYNIDKTEDQISKIDVNDAPVSDKEYRDYHLSEKFDGPFYQYQDGEANKQVKSYALINSKEKLDAYKSERAKNLKFSNDGDSVQFAITFNKPVSPEGLKKLAEAYNLTISQIYAAGMKENNEEYTVSWYDTGMDAIYLLGPRFVTFTITELEGTAKAEDLKRISELSSVDVIDIEQTTGKSPTGVHWLNNRYAK</sequence>
<name>A0ABS4HUH5_9BACL</name>
<reference evidence="2 3" key="1">
    <citation type="submission" date="2021-03" db="EMBL/GenBank/DDBJ databases">
        <title>Genomic Encyclopedia of Type Strains, Phase IV (KMG-IV): sequencing the most valuable type-strain genomes for metagenomic binning, comparative biology and taxonomic classification.</title>
        <authorList>
            <person name="Goeker M."/>
        </authorList>
    </citation>
    <scope>NUCLEOTIDE SEQUENCE [LARGE SCALE GENOMIC DNA]</scope>
    <source>
        <strain evidence="2 3">DSM 24950</strain>
    </source>
</reference>
<accession>A0ABS4HUH5</accession>
<dbReference type="Proteomes" id="UP001519344">
    <property type="component" value="Unassembled WGS sequence"/>
</dbReference>
<dbReference type="RefSeq" id="WP_167053911.1">
    <property type="nucleotide sequence ID" value="NZ_JAAOZR010000006.1"/>
</dbReference>
<evidence type="ECO:0000313" key="3">
    <source>
        <dbReference type="Proteomes" id="UP001519344"/>
    </source>
</evidence>
<feature type="chain" id="PRO_5045284640" evidence="1">
    <location>
        <begin position="23"/>
        <end position="359"/>
    </location>
</feature>
<proteinExistence type="predicted"/>
<evidence type="ECO:0000313" key="2">
    <source>
        <dbReference type="EMBL" id="MBP1961896.1"/>
    </source>
</evidence>
<gene>
    <name evidence="2" type="ORF">J2Z65_001094</name>
</gene>